<dbReference type="Gene3D" id="3.40.50.300">
    <property type="entry name" value="P-loop containing nucleotide triphosphate hydrolases"/>
    <property type="match status" value="1"/>
</dbReference>
<dbReference type="Proteomes" id="UP000217785">
    <property type="component" value="Unassembled WGS sequence"/>
</dbReference>
<dbReference type="InterPro" id="IPR001208">
    <property type="entry name" value="MCM_dom"/>
</dbReference>
<dbReference type="RefSeq" id="WP_096183222.1">
    <property type="nucleotide sequence ID" value="NZ_BDUF01000095.1"/>
</dbReference>
<dbReference type="EMBL" id="BDUF01000095">
    <property type="protein sequence ID" value="GAX91433.1"/>
    <property type="molecule type" value="Genomic_DNA"/>
</dbReference>
<name>A0A292YRN6_9BACL</name>
<dbReference type="GO" id="GO:0003677">
    <property type="term" value="F:DNA binding"/>
    <property type="evidence" value="ECO:0007669"/>
    <property type="project" value="InterPro"/>
</dbReference>
<organism evidence="5 6">
    <name type="scientific">Effusibacillus lacus</name>
    <dbReference type="NCBI Taxonomy" id="1348429"/>
    <lineage>
        <taxon>Bacteria</taxon>
        <taxon>Bacillati</taxon>
        <taxon>Bacillota</taxon>
        <taxon>Bacilli</taxon>
        <taxon>Bacillales</taxon>
        <taxon>Alicyclobacillaceae</taxon>
        <taxon>Effusibacillus</taxon>
    </lineage>
</organism>
<proteinExistence type="inferred from homology"/>
<dbReference type="PANTHER" id="PTHR32039">
    <property type="entry name" value="MAGNESIUM-CHELATASE SUBUNIT CHLI"/>
    <property type="match status" value="1"/>
</dbReference>
<dbReference type="Gene3D" id="3.30.230.10">
    <property type="match status" value="1"/>
</dbReference>
<dbReference type="PRINTS" id="PR01657">
    <property type="entry name" value="MCMFAMILY"/>
</dbReference>
<evidence type="ECO:0000256" key="1">
    <source>
        <dbReference type="ARBA" id="ARBA00006354"/>
    </source>
</evidence>
<dbReference type="InterPro" id="IPR020568">
    <property type="entry name" value="Ribosomal_Su5_D2-typ_SF"/>
</dbReference>
<dbReference type="PANTHER" id="PTHR32039:SF7">
    <property type="entry name" value="COMPETENCE PROTEIN COMM"/>
    <property type="match status" value="1"/>
</dbReference>
<comment type="caution">
    <text evidence="5">The sequence shown here is derived from an EMBL/GenBank/DDBJ whole genome shotgun (WGS) entry which is preliminary data.</text>
</comment>
<dbReference type="InterPro" id="IPR027417">
    <property type="entry name" value="P-loop_NTPase"/>
</dbReference>
<dbReference type="InterPro" id="IPR045006">
    <property type="entry name" value="CHLI-like"/>
</dbReference>
<dbReference type="OrthoDB" id="9813147at2"/>
<dbReference type="GO" id="GO:0005524">
    <property type="term" value="F:ATP binding"/>
    <property type="evidence" value="ECO:0007669"/>
    <property type="project" value="UniProtKB-KW"/>
</dbReference>
<dbReference type="Pfam" id="PF01078">
    <property type="entry name" value="Mg_chelatase"/>
    <property type="match status" value="1"/>
</dbReference>
<evidence type="ECO:0000259" key="4">
    <source>
        <dbReference type="SMART" id="SM00382"/>
    </source>
</evidence>
<keyword evidence="3" id="KW-0067">ATP-binding</keyword>
<gene>
    <name evidence="5" type="ORF">EFBL_3102</name>
</gene>
<dbReference type="InterPro" id="IPR014721">
    <property type="entry name" value="Ribsml_uS5_D2-typ_fold_subgr"/>
</dbReference>
<feature type="domain" description="AAA+ ATPase" evidence="4">
    <location>
        <begin position="211"/>
        <end position="398"/>
    </location>
</feature>
<evidence type="ECO:0000313" key="5">
    <source>
        <dbReference type="EMBL" id="GAX91433.1"/>
    </source>
</evidence>
<dbReference type="InterPro" id="IPR000523">
    <property type="entry name" value="Mg_chelatse_chII-like_cat_dom"/>
</dbReference>
<dbReference type="InterPro" id="IPR004482">
    <property type="entry name" value="Mg_chelat-rel"/>
</dbReference>
<keyword evidence="2" id="KW-0547">Nucleotide-binding</keyword>
<evidence type="ECO:0000256" key="3">
    <source>
        <dbReference type="ARBA" id="ARBA00022840"/>
    </source>
</evidence>
<evidence type="ECO:0000313" key="6">
    <source>
        <dbReference type="Proteomes" id="UP000217785"/>
    </source>
</evidence>
<sequence>MYASVNGIALLGIQGEPILVEVDISNGIPCFDLVGLPSSSVREAKERVRAAIRNSGFEFPLGRITANLAPADLRKDGPGYDLGLALGILCANGILNGDKLRSIAVIGELALDGSVRPVHGVLPMAAAARCAGFTEVIVPAGNLQEARLVEGILTVPVRHLRHAIQYLKEGSLPPESQPSLSSPAGNNLFDDLADVRGQQHAKRALEIAASGNHNLVLIGPPGSGKTMLARRLPSILPPLLHEESLEVTMIHSTAGSFKETASLLSVPPFRSPHHSISAAGLIGGGTIPKPGEVSLAHCGVLFLDEMPEFNKIALEVLRQPLEEGKVTIARANASLTYPSRFLLVGAMNPCPCGYFGQDRETGGESCTCTPYLVQKYRNRLSGPLLDRIDLHVEVPRIRFTDIHSMEPAENSSEVLKRVQKARSIQQQRFPRRTTPTNSLMTAHEVRKFCPLTKEAAGMLRDAFEKLALSVRAHDRILKMARTIADLEEAEIIDSSHVAEAIQYRSLDRKRRISSC</sequence>
<dbReference type="NCBIfam" id="TIGR00368">
    <property type="entry name" value="YifB family Mg chelatase-like AAA ATPase"/>
    <property type="match status" value="1"/>
</dbReference>
<comment type="similarity">
    <text evidence="1">Belongs to the Mg-chelatase subunits D/I family. ComM subfamily.</text>
</comment>
<dbReference type="SMART" id="SM00382">
    <property type="entry name" value="AAA"/>
    <property type="match status" value="1"/>
</dbReference>
<keyword evidence="6" id="KW-1185">Reference proteome</keyword>
<protein>
    <submittedName>
        <fullName evidence="5">Magnesium chelatase</fullName>
    </submittedName>
</protein>
<dbReference type="SUPFAM" id="SSF54211">
    <property type="entry name" value="Ribosomal protein S5 domain 2-like"/>
    <property type="match status" value="1"/>
</dbReference>
<dbReference type="Pfam" id="PF13541">
    <property type="entry name" value="ChlI"/>
    <property type="match status" value="1"/>
</dbReference>
<dbReference type="InterPro" id="IPR025158">
    <property type="entry name" value="Mg_chelat-rel_C"/>
</dbReference>
<dbReference type="SUPFAM" id="SSF52540">
    <property type="entry name" value="P-loop containing nucleoside triphosphate hydrolases"/>
    <property type="match status" value="1"/>
</dbReference>
<reference evidence="6" key="1">
    <citation type="submission" date="2017-07" db="EMBL/GenBank/DDBJ databases">
        <title>Draft genome sequence of Effusibacillus lacus strain skLN1.</title>
        <authorList>
            <person name="Watanabe M."/>
            <person name="Kojima H."/>
            <person name="Fukui M."/>
        </authorList>
    </citation>
    <scope>NUCLEOTIDE SEQUENCE [LARGE SCALE GENOMIC DNA]</scope>
    <source>
        <strain evidence="6">skLN1</strain>
    </source>
</reference>
<dbReference type="AlphaFoldDB" id="A0A292YRN6"/>
<accession>A0A292YRN6</accession>
<evidence type="ECO:0000256" key="2">
    <source>
        <dbReference type="ARBA" id="ARBA00022741"/>
    </source>
</evidence>
<dbReference type="Pfam" id="PF13335">
    <property type="entry name" value="Mg_chelatase_C"/>
    <property type="match status" value="1"/>
</dbReference>
<dbReference type="InterPro" id="IPR003593">
    <property type="entry name" value="AAA+_ATPase"/>
</dbReference>